<proteinExistence type="predicted"/>
<evidence type="ECO:0000313" key="1">
    <source>
        <dbReference type="EMBL" id="MFD2556607.1"/>
    </source>
</evidence>
<keyword evidence="2" id="KW-1185">Reference proteome</keyword>
<dbReference type="EMBL" id="JBHULD010000018">
    <property type="protein sequence ID" value="MFD2556607.1"/>
    <property type="molecule type" value="Genomic_DNA"/>
</dbReference>
<dbReference type="PROSITE" id="PS51257">
    <property type="entry name" value="PROKAR_LIPOPROTEIN"/>
    <property type="match status" value="1"/>
</dbReference>
<dbReference type="Proteomes" id="UP001597440">
    <property type="component" value="Unassembled WGS sequence"/>
</dbReference>
<dbReference type="RefSeq" id="WP_210352356.1">
    <property type="nucleotide sequence ID" value="NZ_JAEQMU010000001.1"/>
</dbReference>
<sequence length="51" mass="5762">MKTYIISFYVVLIGVSGCNQYSNRQEQNDRHADTLEIKSDPTTAVSGFNLH</sequence>
<comment type="caution">
    <text evidence="1">The sequence shown here is derived from an EMBL/GenBank/DDBJ whole genome shotgun (WGS) entry which is preliminary data.</text>
</comment>
<reference evidence="2" key="1">
    <citation type="journal article" date="2019" name="Int. J. Syst. Evol. Microbiol.">
        <title>The Global Catalogue of Microorganisms (GCM) 10K type strain sequencing project: providing services to taxonomists for standard genome sequencing and annotation.</title>
        <authorList>
            <consortium name="The Broad Institute Genomics Platform"/>
            <consortium name="The Broad Institute Genome Sequencing Center for Infectious Disease"/>
            <person name="Wu L."/>
            <person name="Ma J."/>
        </authorList>
    </citation>
    <scope>NUCLEOTIDE SEQUENCE [LARGE SCALE GENOMIC DNA]</scope>
    <source>
        <strain evidence="2">KCTC 52298</strain>
    </source>
</reference>
<evidence type="ECO:0000313" key="2">
    <source>
        <dbReference type="Proteomes" id="UP001597440"/>
    </source>
</evidence>
<accession>A0ABW5L625</accession>
<name>A0ABW5L625_9SPHI</name>
<protein>
    <submittedName>
        <fullName evidence="1">Uncharacterized protein</fullName>
    </submittedName>
</protein>
<gene>
    <name evidence="1" type="ORF">ACFSQW_19590</name>
</gene>
<organism evidence="1 2">
    <name type="scientific">Sphingobacterium tabacisoli</name>
    <dbReference type="NCBI Taxonomy" id="2044855"/>
    <lineage>
        <taxon>Bacteria</taxon>
        <taxon>Pseudomonadati</taxon>
        <taxon>Bacteroidota</taxon>
        <taxon>Sphingobacteriia</taxon>
        <taxon>Sphingobacteriales</taxon>
        <taxon>Sphingobacteriaceae</taxon>
        <taxon>Sphingobacterium</taxon>
    </lineage>
</organism>